<dbReference type="AlphaFoldDB" id="D8PH03"/>
<evidence type="ECO:0000313" key="3">
    <source>
        <dbReference type="Proteomes" id="UP000001660"/>
    </source>
</evidence>
<dbReference type="GO" id="GO:0015074">
    <property type="term" value="P:DNA integration"/>
    <property type="evidence" value="ECO:0007669"/>
    <property type="project" value="InterPro"/>
</dbReference>
<dbReference type="InterPro" id="IPR012337">
    <property type="entry name" value="RNaseH-like_sf"/>
</dbReference>
<gene>
    <name evidence="2" type="ORF">NIDE2835</name>
</gene>
<dbReference type="InterPro" id="IPR036397">
    <property type="entry name" value="RNaseH_sf"/>
</dbReference>
<dbReference type="PANTHER" id="PTHR46889:SF7">
    <property type="entry name" value="TRANSPOSASE FOR INSERTION SEQUENCE ELEMENT IS904"/>
    <property type="match status" value="1"/>
</dbReference>
<reference evidence="2 3" key="1">
    <citation type="journal article" date="2010" name="Proc. Natl. Acad. Sci. U.S.A.">
        <title>A Nitrospira metagenome illuminates the physiology and evolution of globally important nitrite-oxidizing bacteria.</title>
        <authorList>
            <person name="Lucker S."/>
            <person name="Wagner M."/>
            <person name="Maixner F."/>
            <person name="Pelletier E."/>
            <person name="Koch H."/>
            <person name="Vacherie B."/>
            <person name="Rattei T."/>
            <person name="Sinninghe Damste J."/>
            <person name="Spieck E."/>
            <person name="Le Paslier D."/>
            <person name="Daims H."/>
        </authorList>
    </citation>
    <scope>NUCLEOTIDE SEQUENCE [LARGE SCALE GENOMIC DNA]</scope>
</reference>
<dbReference type="Proteomes" id="UP000001660">
    <property type="component" value="Chromosome"/>
</dbReference>
<dbReference type="STRING" id="330214.NIDE2835"/>
<evidence type="ECO:0000313" key="2">
    <source>
        <dbReference type="EMBL" id="CBK42540.1"/>
    </source>
</evidence>
<sequence length="118" mass="13421">MTRGFVYLFAVLDWASRRVLGWRLSNTLTTDFCLDAVQEAIIRHGLPTIFNTDQGYQFTSHEFAGLLTQHGIQISMDGKGCGRDNVFVERLWKSIKYVEVYLHAYDTVNAAARAWSAT</sequence>
<dbReference type="KEGG" id="nde:NIDE2835"/>
<dbReference type="PROSITE" id="PS50994">
    <property type="entry name" value="INTEGRASE"/>
    <property type="match status" value="1"/>
</dbReference>
<dbReference type="HOGENOM" id="CLU_027402_41_6_0"/>
<name>D8PH03_9BACT</name>
<dbReference type="SUPFAM" id="SSF53098">
    <property type="entry name" value="Ribonuclease H-like"/>
    <property type="match status" value="1"/>
</dbReference>
<dbReference type="PANTHER" id="PTHR46889">
    <property type="entry name" value="TRANSPOSASE INSF FOR INSERTION SEQUENCE IS3B-RELATED"/>
    <property type="match status" value="1"/>
</dbReference>
<accession>D8PH03</accession>
<feature type="domain" description="Integrase catalytic" evidence="1">
    <location>
        <begin position="1"/>
        <end position="118"/>
    </location>
</feature>
<evidence type="ECO:0000259" key="1">
    <source>
        <dbReference type="PROSITE" id="PS50994"/>
    </source>
</evidence>
<dbReference type="GO" id="GO:0003676">
    <property type="term" value="F:nucleic acid binding"/>
    <property type="evidence" value="ECO:0007669"/>
    <property type="project" value="InterPro"/>
</dbReference>
<protein>
    <submittedName>
        <fullName evidence="2">Transposase (C-terminal)</fullName>
    </submittedName>
</protein>
<keyword evidence="3" id="KW-1185">Reference proteome</keyword>
<proteinExistence type="predicted"/>
<dbReference type="eggNOG" id="COG2801">
    <property type="taxonomic scope" value="Bacteria"/>
</dbReference>
<dbReference type="EMBL" id="FP929003">
    <property type="protein sequence ID" value="CBK42540.1"/>
    <property type="molecule type" value="Genomic_DNA"/>
</dbReference>
<dbReference type="InterPro" id="IPR001584">
    <property type="entry name" value="Integrase_cat-core"/>
</dbReference>
<organism evidence="2 3">
    <name type="scientific">Nitrospira defluvii</name>
    <dbReference type="NCBI Taxonomy" id="330214"/>
    <lineage>
        <taxon>Bacteria</taxon>
        <taxon>Pseudomonadati</taxon>
        <taxon>Nitrospirota</taxon>
        <taxon>Nitrospiria</taxon>
        <taxon>Nitrospirales</taxon>
        <taxon>Nitrospiraceae</taxon>
        <taxon>Nitrospira</taxon>
    </lineage>
</organism>
<dbReference type="Gene3D" id="3.30.420.10">
    <property type="entry name" value="Ribonuclease H-like superfamily/Ribonuclease H"/>
    <property type="match status" value="1"/>
</dbReference>
<dbReference type="Pfam" id="PF00665">
    <property type="entry name" value="rve"/>
    <property type="match status" value="1"/>
</dbReference>
<dbReference type="InterPro" id="IPR050900">
    <property type="entry name" value="Transposase_IS3/IS150/IS904"/>
</dbReference>